<feature type="non-terminal residue" evidence="1">
    <location>
        <position position="1"/>
    </location>
</feature>
<accession>A0A822DHM0</accession>
<evidence type="ECO:0000313" key="2">
    <source>
        <dbReference type="EMBL" id="CAF5073135.1"/>
    </source>
</evidence>
<evidence type="ECO:0000313" key="1">
    <source>
        <dbReference type="EMBL" id="CAF5073015.1"/>
    </source>
</evidence>
<sequence>MPLIYKLKTSDYFQIEQAPLDDTEEETWPPFRKTGLYDPYCDDPRLAI</sequence>
<proteinExistence type="predicted"/>
<organism evidence="1 3">
    <name type="scientific">Rotaria socialis</name>
    <dbReference type="NCBI Taxonomy" id="392032"/>
    <lineage>
        <taxon>Eukaryota</taxon>
        <taxon>Metazoa</taxon>
        <taxon>Spiralia</taxon>
        <taxon>Gnathifera</taxon>
        <taxon>Rotifera</taxon>
        <taxon>Eurotatoria</taxon>
        <taxon>Bdelloidea</taxon>
        <taxon>Philodinida</taxon>
        <taxon>Philodinidae</taxon>
        <taxon>Rotaria</taxon>
    </lineage>
</organism>
<dbReference type="Proteomes" id="UP000663848">
    <property type="component" value="Unassembled WGS sequence"/>
</dbReference>
<reference evidence="1" key="1">
    <citation type="submission" date="2021-02" db="EMBL/GenBank/DDBJ databases">
        <authorList>
            <person name="Nowell W R."/>
        </authorList>
    </citation>
    <scope>NUCLEOTIDE SEQUENCE</scope>
</reference>
<dbReference type="EMBL" id="CAJOBR010061302">
    <property type="protein sequence ID" value="CAF5073015.1"/>
    <property type="molecule type" value="Genomic_DNA"/>
</dbReference>
<dbReference type="EMBL" id="CAJOBR010061346">
    <property type="protein sequence ID" value="CAF5073135.1"/>
    <property type="molecule type" value="Genomic_DNA"/>
</dbReference>
<comment type="caution">
    <text evidence="1">The sequence shown here is derived from an EMBL/GenBank/DDBJ whole genome shotgun (WGS) entry which is preliminary data.</text>
</comment>
<protein>
    <submittedName>
        <fullName evidence="1">Uncharacterized protein</fullName>
    </submittedName>
</protein>
<evidence type="ECO:0000313" key="3">
    <source>
        <dbReference type="Proteomes" id="UP000663848"/>
    </source>
</evidence>
<dbReference type="AlphaFoldDB" id="A0A822DHM0"/>
<name>A0A822DHM0_9BILA</name>
<gene>
    <name evidence="1" type="ORF">QYT958_LOCUS43387</name>
    <name evidence="2" type="ORF">QYT958_LOCUS43398</name>
</gene>